<dbReference type="AlphaFoldDB" id="A0AAX4L4I6"/>
<dbReference type="GeneID" id="89337901"/>
<evidence type="ECO:0000313" key="1">
    <source>
        <dbReference type="EMBL" id="WWQ61899.1"/>
    </source>
</evidence>
<name>A0AAX4L4I6_9CREN</name>
<proteinExistence type="predicted"/>
<dbReference type="RefSeq" id="WP_338604939.1">
    <property type="nucleotide sequence ID" value="NZ_CP146017.1"/>
</dbReference>
<evidence type="ECO:0000313" key="2">
    <source>
        <dbReference type="Proteomes" id="UP001432202"/>
    </source>
</evidence>
<keyword evidence="2" id="KW-1185">Reference proteome</keyword>
<reference evidence="1 2" key="1">
    <citation type="submission" date="2024-02" db="EMBL/GenBank/DDBJ databases">
        <title>STSV induces naive adaptation in Sulfolobus.</title>
        <authorList>
            <person name="Xiang X."/>
            <person name="Song M."/>
        </authorList>
    </citation>
    <scope>NUCLEOTIDE SEQUENCE [LARGE SCALE GENOMIC DNA]</scope>
    <source>
        <strain evidence="1 2">RT2</strain>
        <plasmid evidence="1 2">pRT2</plasmid>
    </source>
</reference>
<protein>
    <submittedName>
        <fullName evidence="1">Uncharacterized protein</fullName>
    </submittedName>
</protein>
<sequence>MDYTIDELIQALVKIRREDSFFYQLNDREKRIICDFFTRLANAAGDKEDFEDILEACSKLR</sequence>
<organism evidence="1 2">
    <name type="scientific">Sulfolobus tengchongensis</name>
    <dbReference type="NCBI Taxonomy" id="207809"/>
    <lineage>
        <taxon>Archaea</taxon>
        <taxon>Thermoproteota</taxon>
        <taxon>Thermoprotei</taxon>
        <taxon>Sulfolobales</taxon>
        <taxon>Sulfolobaceae</taxon>
        <taxon>Sulfolobus</taxon>
    </lineage>
</organism>
<accession>A0AAX4L4I6</accession>
<gene>
    <name evidence="1" type="ORF">V6M85_13990</name>
</gene>
<dbReference type="EMBL" id="CP146017">
    <property type="protein sequence ID" value="WWQ61899.1"/>
    <property type="molecule type" value="Genomic_DNA"/>
</dbReference>
<dbReference type="Proteomes" id="UP001432202">
    <property type="component" value="Plasmid pRT2"/>
</dbReference>
<geneLocation type="plasmid" evidence="1 2">
    <name>pRT2</name>
</geneLocation>
<keyword evidence="1" id="KW-0614">Plasmid</keyword>